<sequence length="286" mass="32200">MSQFSLTLKPAQIEIILLPNSLYVQAYEITNNSSETLLLSCSVSSWIPADNLGTVTYPNTSESPLNFSLSNSDLKLGQEFLLNPGQKKQLVLKITNPTSTDTDHYSTFFITQKPLNSVLGEHQNLAKIGSHILVSTTNQSVFSSNLQVHQFTLKPIIKDIFTPIKINGEIINKGEHYSQINGQITVYKGGQLYWQQNLFPYTVTAQNSRLLQCLNSQNEASTCQLKVPLWPGTYQGVINLVGNSSKYEYSFQFFVFPYSIIISIMFLFSLLFFLLRNKQSVSSNKQ</sequence>
<gene>
    <name evidence="2" type="ORF">US68_C0001G0073</name>
</gene>
<keyword evidence="1" id="KW-1133">Transmembrane helix</keyword>
<dbReference type="EMBL" id="LBTX01000001">
    <property type="protein sequence ID" value="KKQ50874.1"/>
    <property type="molecule type" value="Genomic_DNA"/>
</dbReference>
<name>A0A0G0KNW4_9BACT</name>
<feature type="transmembrane region" description="Helical" evidence="1">
    <location>
        <begin position="253"/>
        <end position="275"/>
    </location>
</feature>
<dbReference type="Proteomes" id="UP000034231">
    <property type="component" value="Unassembled WGS sequence"/>
</dbReference>
<keyword evidence="1" id="KW-0472">Membrane</keyword>
<organism evidence="2 3">
    <name type="scientific">Candidatus Shapirobacteria bacterium GW2011_GWE1_38_10</name>
    <dbReference type="NCBI Taxonomy" id="1618488"/>
    <lineage>
        <taxon>Bacteria</taxon>
        <taxon>Candidatus Shapironibacteriota</taxon>
    </lineage>
</organism>
<keyword evidence="1" id="KW-0812">Transmembrane</keyword>
<evidence type="ECO:0000313" key="3">
    <source>
        <dbReference type="Proteomes" id="UP000034231"/>
    </source>
</evidence>
<evidence type="ECO:0000313" key="2">
    <source>
        <dbReference type="EMBL" id="KKQ50874.1"/>
    </source>
</evidence>
<accession>A0A0G0KNW4</accession>
<evidence type="ECO:0000256" key="1">
    <source>
        <dbReference type="SAM" id="Phobius"/>
    </source>
</evidence>
<protein>
    <submittedName>
        <fullName evidence="2">Uncharacterized protein</fullName>
    </submittedName>
</protein>
<reference evidence="2 3" key="1">
    <citation type="journal article" date="2015" name="Nature">
        <title>rRNA introns, odd ribosomes, and small enigmatic genomes across a large radiation of phyla.</title>
        <authorList>
            <person name="Brown C.T."/>
            <person name="Hug L.A."/>
            <person name="Thomas B.C."/>
            <person name="Sharon I."/>
            <person name="Castelle C.J."/>
            <person name="Singh A."/>
            <person name="Wilkins M.J."/>
            <person name="Williams K.H."/>
            <person name="Banfield J.F."/>
        </authorList>
    </citation>
    <scope>NUCLEOTIDE SEQUENCE [LARGE SCALE GENOMIC DNA]</scope>
</reference>
<comment type="caution">
    <text evidence="2">The sequence shown here is derived from an EMBL/GenBank/DDBJ whole genome shotgun (WGS) entry which is preliminary data.</text>
</comment>
<dbReference type="AlphaFoldDB" id="A0A0G0KNW4"/>
<proteinExistence type="predicted"/>